<keyword evidence="1" id="KW-0472">Membrane</keyword>
<gene>
    <name evidence="3" type="ORF">F6I03_00310</name>
</gene>
<keyword evidence="1" id="KW-0812">Transmembrane</keyword>
<dbReference type="STRING" id="119206.AWM72_00720"/>
<name>A0A5N1GMZ4_9LACT</name>
<evidence type="ECO:0000259" key="2">
    <source>
        <dbReference type="Pfam" id="PF09922"/>
    </source>
</evidence>
<sequence>MVLKFICQLLAVFIVGLLLYDFSQALGIFLIFFLAISLLALLFQLPAGKTWPAYIRLPLFFLALLILCLTLFQLAHFWLILSLTGLIIGLQLWQKERRDTSDFQLIQGEEGIGQRQGAFFQLDDWFGFKTVPVKTYDWNNFHDYSLHAYRFIDLTEKLPVKGKQWLAVSQLHGRIKLVLPQAQACQLNIQAYRTQLTWQGQTYCLNNQRLTLRTDNDLDDDREVIIDLTQFWGEVEVVFL</sequence>
<evidence type="ECO:0000313" key="3">
    <source>
        <dbReference type="EMBL" id="KAA9301686.1"/>
    </source>
</evidence>
<organism evidence="3 4">
    <name type="scientific">Aerococcus sanguinicola</name>
    <dbReference type="NCBI Taxonomy" id="119206"/>
    <lineage>
        <taxon>Bacteria</taxon>
        <taxon>Bacillati</taxon>
        <taxon>Bacillota</taxon>
        <taxon>Bacilli</taxon>
        <taxon>Lactobacillales</taxon>
        <taxon>Aerococcaceae</taxon>
        <taxon>Aerococcus</taxon>
    </lineage>
</organism>
<dbReference type="Pfam" id="PF09922">
    <property type="entry name" value="LiaF-like_C"/>
    <property type="match status" value="1"/>
</dbReference>
<evidence type="ECO:0000256" key="1">
    <source>
        <dbReference type="SAM" id="Phobius"/>
    </source>
</evidence>
<reference evidence="3 4" key="1">
    <citation type="submission" date="2019-09" db="EMBL/GenBank/DDBJ databases">
        <title>Draft genome sequence assemblies of isolates from the urinary tract.</title>
        <authorList>
            <person name="Mores C.R."/>
            <person name="Putonti C."/>
            <person name="Wolfe A.J."/>
        </authorList>
    </citation>
    <scope>NUCLEOTIDE SEQUENCE [LARGE SCALE GENOMIC DNA]</scope>
    <source>
        <strain evidence="3 4">UMB623</strain>
    </source>
</reference>
<dbReference type="OrthoDB" id="2135844at2"/>
<keyword evidence="1" id="KW-1133">Transmembrane helix</keyword>
<comment type="caution">
    <text evidence="3">The sequence shown here is derived from an EMBL/GenBank/DDBJ whole genome shotgun (WGS) entry which is preliminary data.</text>
</comment>
<feature type="transmembrane region" description="Helical" evidence="1">
    <location>
        <begin position="29"/>
        <end position="47"/>
    </location>
</feature>
<feature type="transmembrane region" description="Helical" evidence="1">
    <location>
        <begin position="6"/>
        <end position="22"/>
    </location>
</feature>
<feature type="transmembrane region" description="Helical" evidence="1">
    <location>
        <begin position="59"/>
        <end position="88"/>
    </location>
</feature>
<protein>
    <recommendedName>
        <fullName evidence="2">Cell wall-active antibiotics response LiaF-like C-terminal domain-containing protein</fullName>
    </recommendedName>
</protein>
<dbReference type="Proteomes" id="UP000327148">
    <property type="component" value="Unassembled WGS sequence"/>
</dbReference>
<accession>A0A5N1GMZ4</accession>
<proteinExistence type="predicted"/>
<evidence type="ECO:0000313" key="4">
    <source>
        <dbReference type="Proteomes" id="UP000327148"/>
    </source>
</evidence>
<feature type="domain" description="Cell wall-active antibiotics response LiaF-like C-terminal" evidence="2">
    <location>
        <begin position="125"/>
        <end position="237"/>
    </location>
</feature>
<dbReference type="InterPro" id="IPR024425">
    <property type="entry name" value="LiaF-like_C"/>
</dbReference>
<dbReference type="AlphaFoldDB" id="A0A5N1GMZ4"/>
<dbReference type="EMBL" id="VYWO01000001">
    <property type="protein sequence ID" value="KAA9301686.1"/>
    <property type="molecule type" value="Genomic_DNA"/>
</dbReference>